<dbReference type="InterPro" id="IPR003136">
    <property type="entry name" value="Cytidylate_kin"/>
</dbReference>
<dbReference type="EC" id="2.7.4.25" evidence="8"/>
<comment type="catalytic activity">
    <reaction evidence="7 8">
        <text>CMP + ATP = CDP + ADP</text>
        <dbReference type="Rhea" id="RHEA:11600"/>
        <dbReference type="ChEBI" id="CHEBI:30616"/>
        <dbReference type="ChEBI" id="CHEBI:58069"/>
        <dbReference type="ChEBI" id="CHEBI:60377"/>
        <dbReference type="ChEBI" id="CHEBI:456216"/>
        <dbReference type="EC" id="2.7.4.25"/>
    </reaction>
</comment>
<dbReference type="GO" id="GO:0036431">
    <property type="term" value="F:dCMP kinase activity"/>
    <property type="evidence" value="ECO:0007669"/>
    <property type="project" value="InterPro"/>
</dbReference>
<evidence type="ECO:0000259" key="9">
    <source>
        <dbReference type="Pfam" id="PF02224"/>
    </source>
</evidence>
<dbReference type="InterPro" id="IPR027417">
    <property type="entry name" value="P-loop_NTPase"/>
</dbReference>
<feature type="domain" description="Cytidylate kinase" evidence="9">
    <location>
        <begin position="9"/>
        <end position="223"/>
    </location>
</feature>
<dbReference type="EMBL" id="SOKJ01000297">
    <property type="protein sequence ID" value="TET09322.1"/>
    <property type="molecule type" value="Genomic_DNA"/>
</dbReference>
<evidence type="ECO:0000256" key="4">
    <source>
        <dbReference type="ARBA" id="ARBA00022777"/>
    </source>
</evidence>
<comment type="catalytic activity">
    <reaction evidence="6 8">
        <text>dCMP + ATP = dCDP + ADP</text>
        <dbReference type="Rhea" id="RHEA:25094"/>
        <dbReference type="ChEBI" id="CHEBI:30616"/>
        <dbReference type="ChEBI" id="CHEBI:57566"/>
        <dbReference type="ChEBI" id="CHEBI:58593"/>
        <dbReference type="ChEBI" id="CHEBI:456216"/>
        <dbReference type="EC" id="2.7.4.25"/>
    </reaction>
</comment>
<keyword evidence="2 8" id="KW-0808">Transferase</keyword>
<keyword evidence="5 8" id="KW-0067">ATP-binding</keyword>
<dbReference type="GO" id="GO:0015949">
    <property type="term" value="P:nucleobase-containing small molecule interconversion"/>
    <property type="evidence" value="ECO:0007669"/>
    <property type="project" value="TreeGrafter"/>
</dbReference>
<dbReference type="GO" id="GO:0005524">
    <property type="term" value="F:ATP binding"/>
    <property type="evidence" value="ECO:0007669"/>
    <property type="project" value="UniProtKB-UniRule"/>
</dbReference>
<keyword evidence="3 8" id="KW-0547">Nucleotide-binding</keyword>
<evidence type="ECO:0000256" key="7">
    <source>
        <dbReference type="ARBA" id="ARBA00048478"/>
    </source>
</evidence>
<comment type="subcellular location">
    <subcellularLocation>
        <location evidence="8">Cytoplasm</location>
    </subcellularLocation>
</comment>
<dbReference type="InterPro" id="IPR011994">
    <property type="entry name" value="Cytidylate_kinase_dom"/>
</dbReference>
<evidence type="ECO:0000256" key="8">
    <source>
        <dbReference type="HAMAP-Rule" id="MF_00238"/>
    </source>
</evidence>
<accession>A0A523RU62</accession>
<dbReference type="PANTHER" id="PTHR21299">
    <property type="entry name" value="CYTIDYLATE KINASE/PANTOATE-BETA-ALANINE LIGASE"/>
    <property type="match status" value="1"/>
</dbReference>
<gene>
    <name evidence="8" type="primary">cmk</name>
    <name evidence="10" type="ORF">E3J84_05235</name>
</gene>
<evidence type="ECO:0000313" key="10">
    <source>
        <dbReference type="EMBL" id="TET09322.1"/>
    </source>
</evidence>
<sequence>MEDKKNLIIAIDGPAGSGKSTTAHLLAKRLGYLYLDTGAMYRALTWKALKDKVNIKDEKALSQLAKKIQICLKPGSNVETKVYLDNKDVTSLIRCPEINKYVSLVSIVKGVREAMVAQQKKMGKHGSIVAEGRDTTTVVFPKADIKIFLNASFEERVERRWKEEKTKGISSNKEKVATGLLERDRIDSQRKISPLKISEKAIVIDNTHLSISQTVDKILKQVKKTEICRAQRGISS</sequence>
<dbReference type="GO" id="GO:0006220">
    <property type="term" value="P:pyrimidine nucleotide metabolic process"/>
    <property type="evidence" value="ECO:0007669"/>
    <property type="project" value="UniProtKB-UniRule"/>
</dbReference>
<keyword evidence="4 8" id="KW-0418">Kinase</keyword>
<reference evidence="10 11" key="1">
    <citation type="submission" date="2019-03" db="EMBL/GenBank/DDBJ databases">
        <title>Metabolic potential of uncultured bacteria and archaea associated with petroleum seepage in deep-sea sediments.</title>
        <authorList>
            <person name="Dong X."/>
            <person name="Hubert C."/>
        </authorList>
    </citation>
    <scope>NUCLEOTIDE SEQUENCE [LARGE SCALE GENOMIC DNA]</scope>
    <source>
        <strain evidence="10">E44_bin7</strain>
    </source>
</reference>
<evidence type="ECO:0000256" key="1">
    <source>
        <dbReference type="ARBA" id="ARBA00009427"/>
    </source>
</evidence>
<evidence type="ECO:0000256" key="6">
    <source>
        <dbReference type="ARBA" id="ARBA00047615"/>
    </source>
</evidence>
<proteinExistence type="inferred from homology"/>
<dbReference type="SUPFAM" id="SSF52540">
    <property type="entry name" value="P-loop containing nucleoside triphosphate hydrolases"/>
    <property type="match status" value="1"/>
</dbReference>
<dbReference type="Proteomes" id="UP000316360">
    <property type="component" value="Unassembled WGS sequence"/>
</dbReference>
<comment type="similarity">
    <text evidence="1 8">Belongs to the cytidylate kinase family. Type 1 subfamily.</text>
</comment>
<dbReference type="GO" id="GO:0036430">
    <property type="term" value="F:CMP kinase activity"/>
    <property type="evidence" value="ECO:0007669"/>
    <property type="project" value="RHEA"/>
</dbReference>
<dbReference type="CDD" id="cd02020">
    <property type="entry name" value="CMPK"/>
    <property type="match status" value="1"/>
</dbReference>
<dbReference type="PANTHER" id="PTHR21299:SF2">
    <property type="entry name" value="CYTIDYLATE KINASE"/>
    <property type="match status" value="1"/>
</dbReference>
<dbReference type="AlphaFoldDB" id="A0A523RU62"/>
<evidence type="ECO:0000313" key="11">
    <source>
        <dbReference type="Proteomes" id="UP000316360"/>
    </source>
</evidence>
<name>A0A523RU62_UNCAE</name>
<feature type="binding site" evidence="8">
    <location>
        <begin position="13"/>
        <end position="21"/>
    </location>
    <ligand>
        <name>ATP</name>
        <dbReference type="ChEBI" id="CHEBI:30616"/>
    </ligand>
</feature>
<evidence type="ECO:0000256" key="2">
    <source>
        <dbReference type="ARBA" id="ARBA00022679"/>
    </source>
</evidence>
<dbReference type="HAMAP" id="MF_00238">
    <property type="entry name" value="Cytidyl_kinase_type1"/>
    <property type="match status" value="1"/>
</dbReference>
<dbReference type="Gene3D" id="3.40.50.300">
    <property type="entry name" value="P-loop containing nucleotide triphosphate hydrolases"/>
    <property type="match status" value="1"/>
</dbReference>
<keyword evidence="8" id="KW-0963">Cytoplasm</keyword>
<evidence type="ECO:0000256" key="5">
    <source>
        <dbReference type="ARBA" id="ARBA00022840"/>
    </source>
</evidence>
<comment type="caution">
    <text evidence="10">The sequence shown here is derived from an EMBL/GenBank/DDBJ whole genome shotgun (WGS) entry which is preliminary data.</text>
</comment>
<dbReference type="Pfam" id="PF02224">
    <property type="entry name" value="Cytidylate_kin"/>
    <property type="match status" value="1"/>
</dbReference>
<organism evidence="10 11">
    <name type="scientific">Aerophobetes bacterium</name>
    <dbReference type="NCBI Taxonomy" id="2030807"/>
    <lineage>
        <taxon>Bacteria</taxon>
        <taxon>Candidatus Aerophobota</taxon>
    </lineage>
</organism>
<protein>
    <recommendedName>
        <fullName evidence="8">Cytidylate kinase</fullName>
        <shortName evidence="8">CK</shortName>
        <ecNumber evidence="8">2.7.4.25</ecNumber>
    </recommendedName>
    <alternativeName>
        <fullName evidence="8">Cytidine monophosphate kinase</fullName>
        <shortName evidence="8">CMP kinase</shortName>
    </alternativeName>
</protein>
<evidence type="ECO:0000256" key="3">
    <source>
        <dbReference type="ARBA" id="ARBA00022741"/>
    </source>
</evidence>
<dbReference type="NCBIfam" id="TIGR00017">
    <property type="entry name" value="cmk"/>
    <property type="match status" value="1"/>
</dbReference>
<dbReference type="GO" id="GO:0005829">
    <property type="term" value="C:cytosol"/>
    <property type="evidence" value="ECO:0007669"/>
    <property type="project" value="TreeGrafter"/>
</dbReference>